<dbReference type="GO" id="GO:1905039">
    <property type="term" value="P:carboxylic acid transmembrane transport"/>
    <property type="evidence" value="ECO:0007669"/>
    <property type="project" value="UniProtKB-ARBA"/>
</dbReference>
<evidence type="ECO:0000256" key="9">
    <source>
        <dbReference type="SAM" id="Phobius"/>
    </source>
</evidence>
<keyword evidence="5" id="KW-0769">Symport</keyword>
<comment type="caution">
    <text evidence="10">The sequence shown here is derived from an EMBL/GenBank/DDBJ whole genome shotgun (WGS) entry which is preliminary data.</text>
</comment>
<feature type="transmembrane region" description="Helical" evidence="9">
    <location>
        <begin position="342"/>
        <end position="364"/>
    </location>
</feature>
<dbReference type="GO" id="GO:0008514">
    <property type="term" value="F:organic anion transmembrane transporter activity"/>
    <property type="evidence" value="ECO:0007669"/>
    <property type="project" value="UniProtKB-ARBA"/>
</dbReference>
<accession>A0A495A812</accession>
<dbReference type="GO" id="GO:0015293">
    <property type="term" value="F:symporter activity"/>
    <property type="evidence" value="ECO:0007669"/>
    <property type="project" value="UniProtKB-KW"/>
</dbReference>
<protein>
    <recommendedName>
        <fullName evidence="3">Sodium-dependent dicarboxylate transporter SdcS</fullName>
    </recommendedName>
    <alternativeName>
        <fullName evidence="8">Na(+)/dicarboxylate symporter</fullName>
    </alternativeName>
</protein>
<dbReference type="AlphaFoldDB" id="A0A495A812"/>
<evidence type="ECO:0000256" key="8">
    <source>
        <dbReference type="ARBA" id="ARBA00031174"/>
    </source>
</evidence>
<dbReference type="OrthoDB" id="2339361at2"/>
<evidence type="ECO:0000256" key="5">
    <source>
        <dbReference type="ARBA" id="ARBA00022847"/>
    </source>
</evidence>
<keyword evidence="7 9" id="KW-0472">Membrane</keyword>
<dbReference type="PANTHER" id="PTHR10283">
    <property type="entry name" value="SOLUTE CARRIER FAMILY 13 MEMBER"/>
    <property type="match status" value="1"/>
</dbReference>
<feature type="transmembrane region" description="Helical" evidence="9">
    <location>
        <begin position="311"/>
        <end position="330"/>
    </location>
</feature>
<organism evidence="10 11">
    <name type="scientific">Oceanobacillus halophilus</name>
    <dbReference type="NCBI Taxonomy" id="930130"/>
    <lineage>
        <taxon>Bacteria</taxon>
        <taxon>Bacillati</taxon>
        <taxon>Bacillota</taxon>
        <taxon>Bacilli</taxon>
        <taxon>Bacillales</taxon>
        <taxon>Bacillaceae</taxon>
        <taxon>Oceanobacillus</taxon>
    </lineage>
</organism>
<sequence>MIVFGVSSFIFLGLLLFIPEDVSWGPRVTIAVMVYGVLLWALEPIPLGMTSVLTLVLLLLLNAVPIDTVLSGFASPAVFLIIAGMMIAQGVNQTSLMDRITYTFLERWGNSAKTIFIGFFLLMQVQAFFIPATAVRVTLMIPIVLSVIEAVGAKKGSNFSKLMLVGTAFAGNISGTAILTAAVGNILTIEILQIYTGGTLSYFSWFLYAFPIWLLLILIIPFMIWRQFPTEAYSFQILQKNMKEKKEQLGPISKSEKKCLLILSITVILWMTESLHGYHPTVPALLAVVLMAMPRIGFVEWKAMVKVNFNMVLLIGATLSLGFALIQSGAIELLADLFTANIIVQAFGNPWVAIILVVVVSQFYHLGVTNVSTAVVTLLPVLIGLSLQVGLDPVVVSFVSSITLLFGFILVVETMPNVVVHGTGLVEQKDFYIPGIWGTVISTIITIIVAFTWWKWLGFWP</sequence>
<name>A0A495A812_9BACI</name>
<feature type="transmembrane region" description="Helical" evidence="9">
    <location>
        <begin position="431"/>
        <end position="454"/>
    </location>
</feature>
<feature type="transmembrane region" description="Helical" evidence="9">
    <location>
        <begin position="203"/>
        <end position="225"/>
    </location>
</feature>
<keyword evidence="4 9" id="KW-0812">Transmembrane</keyword>
<feature type="transmembrane region" description="Helical" evidence="9">
    <location>
        <begin position="68"/>
        <end position="88"/>
    </location>
</feature>
<evidence type="ECO:0000256" key="4">
    <source>
        <dbReference type="ARBA" id="ARBA00022692"/>
    </source>
</evidence>
<dbReference type="Pfam" id="PF00939">
    <property type="entry name" value="Na_sulph_symp"/>
    <property type="match status" value="1"/>
</dbReference>
<evidence type="ECO:0000256" key="6">
    <source>
        <dbReference type="ARBA" id="ARBA00022989"/>
    </source>
</evidence>
<feature type="transmembrane region" description="Helical" evidence="9">
    <location>
        <begin position="33"/>
        <end position="61"/>
    </location>
</feature>
<comment type="subcellular location">
    <subcellularLocation>
        <location evidence="1">Membrane</location>
        <topology evidence="1">Multi-pass membrane protein</topology>
    </subcellularLocation>
</comment>
<dbReference type="NCBIfam" id="TIGR00785">
    <property type="entry name" value="dass"/>
    <property type="match status" value="1"/>
</dbReference>
<evidence type="ECO:0000256" key="2">
    <source>
        <dbReference type="ARBA" id="ARBA00006772"/>
    </source>
</evidence>
<feature type="transmembrane region" description="Helical" evidence="9">
    <location>
        <begin position="395"/>
        <end position="419"/>
    </location>
</feature>
<dbReference type="GO" id="GO:0005886">
    <property type="term" value="C:plasma membrane"/>
    <property type="evidence" value="ECO:0007669"/>
    <property type="project" value="TreeGrafter"/>
</dbReference>
<reference evidence="10 11" key="1">
    <citation type="journal article" date="2016" name="Int. J. Syst. Evol. Microbiol.">
        <title>Oceanobacillus halophilus sp. nov., a novel moderately halophilic bacterium from a hypersaline lake.</title>
        <authorList>
            <person name="Amoozegar M.A."/>
            <person name="Bagheri M."/>
            <person name="Makhdoumi A."/>
            <person name="Nikou M.M."/>
            <person name="Fazeli S.A.S."/>
            <person name="Schumann P."/>
            <person name="Sproer C."/>
            <person name="Sanchez-Porro C."/>
            <person name="Ventosa A."/>
        </authorList>
    </citation>
    <scope>NUCLEOTIDE SEQUENCE [LARGE SCALE GENOMIC DNA]</scope>
    <source>
        <strain evidence="10 11">DSM 23996</strain>
    </source>
</reference>
<evidence type="ECO:0000256" key="1">
    <source>
        <dbReference type="ARBA" id="ARBA00004141"/>
    </source>
</evidence>
<proteinExistence type="inferred from homology"/>
<evidence type="ECO:0000256" key="7">
    <source>
        <dbReference type="ARBA" id="ARBA00023136"/>
    </source>
</evidence>
<keyword evidence="11" id="KW-1185">Reference proteome</keyword>
<dbReference type="EMBL" id="RBZP01000002">
    <property type="protein sequence ID" value="RKQ35907.1"/>
    <property type="molecule type" value="Genomic_DNA"/>
</dbReference>
<evidence type="ECO:0000313" key="10">
    <source>
        <dbReference type="EMBL" id="RKQ35907.1"/>
    </source>
</evidence>
<comment type="similarity">
    <text evidence="2">Belongs to the SLC13A/DASS transporter (TC 2.A.47) family. NADC subfamily.</text>
</comment>
<dbReference type="InterPro" id="IPR001898">
    <property type="entry name" value="SLC13A/DASS"/>
</dbReference>
<keyword evidence="5" id="KW-0813">Transport</keyword>
<gene>
    <name evidence="10" type="ORF">D8M06_05945</name>
</gene>
<evidence type="ECO:0000256" key="3">
    <source>
        <dbReference type="ARBA" id="ARBA00020150"/>
    </source>
</evidence>
<feature type="transmembrane region" description="Helical" evidence="9">
    <location>
        <begin position="162"/>
        <end position="183"/>
    </location>
</feature>
<dbReference type="Proteomes" id="UP000269301">
    <property type="component" value="Unassembled WGS sequence"/>
</dbReference>
<evidence type="ECO:0000313" key="11">
    <source>
        <dbReference type="Proteomes" id="UP000269301"/>
    </source>
</evidence>
<feature type="transmembrane region" description="Helical" evidence="9">
    <location>
        <begin position="371"/>
        <end position="389"/>
    </location>
</feature>
<dbReference type="PANTHER" id="PTHR10283:SF82">
    <property type="entry name" value="SOLUTE CARRIER FAMILY 13 MEMBER 2"/>
    <property type="match status" value="1"/>
</dbReference>
<feature type="transmembrane region" description="Helical" evidence="9">
    <location>
        <begin position="282"/>
        <end position="299"/>
    </location>
</feature>
<keyword evidence="6 9" id="KW-1133">Transmembrane helix</keyword>